<sequence length="483" mass="51326">MLTATLGLPAKPSTEPQLAVALIVAGIVFLASFFGILTRPVGFLAAVWPANAVLLGLMVRNPSYATVSGWLAAFAGYITADLLTGGNFFVTLWLTIANMTGALTGYLLFRLAPESDRWLQRPASVLHLFAICCAVALSAAIAGSGAARLLFGRDLLGGIAFWFITELVNSLIILPVLLTFPGFRKLRASLPASLSLATVQHALPMLVLVASVALAITLGGPGTLAMPIPALLWCSLTYRTFTTSVLTMLLCTWLLISIPANLIPLPELPDPLRSLDSLRLGIALMALCPLTVASINAARVELIERLSRAANHDSLTGALSRGAFIERSEACLRVNRDHGTALLMLDIDHFKNINDRFGHAGGDAMLKKFVRLVSHLLRPSDLFGRMGGEEFAVVMPGLDMIAATSVAERIRHALEAQALDMPSGGKVWATVSIGVTTRAPGEQTDFEGMLLAADRALYEAKGAGRNMVRVGAQQAEAAAPTLN</sequence>
<dbReference type="GO" id="GO:1902201">
    <property type="term" value="P:negative regulation of bacterial-type flagellum-dependent cell motility"/>
    <property type="evidence" value="ECO:0007669"/>
    <property type="project" value="TreeGrafter"/>
</dbReference>
<keyword evidence="3" id="KW-0812">Transmembrane</keyword>
<evidence type="ECO:0000259" key="4">
    <source>
        <dbReference type="PROSITE" id="PS50887"/>
    </source>
</evidence>
<feature type="transmembrane region" description="Helical" evidence="3">
    <location>
        <begin position="65"/>
        <end position="83"/>
    </location>
</feature>
<keyword evidence="3" id="KW-0472">Membrane</keyword>
<feature type="transmembrane region" description="Helical" evidence="3">
    <location>
        <begin position="203"/>
        <end position="224"/>
    </location>
</feature>
<dbReference type="EMBL" id="JACHGI010000002">
    <property type="protein sequence ID" value="MBB6465370.1"/>
    <property type="molecule type" value="Genomic_DNA"/>
</dbReference>
<evidence type="ECO:0000313" key="5">
    <source>
        <dbReference type="EMBL" id="MBB6465370.1"/>
    </source>
</evidence>
<proteinExistence type="predicted"/>
<feature type="transmembrane region" description="Helical" evidence="3">
    <location>
        <begin position="278"/>
        <end position="298"/>
    </location>
</feature>
<evidence type="ECO:0000256" key="2">
    <source>
        <dbReference type="ARBA" id="ARBA00034247"/>
    </source>
</evidence>
<dbReference type="AlphaFoldDB" id="A0A8E2BD21"/>
<dbReference type="SUPFAM" id="SSF55073">
    <property type="entry name" value="Nucleotide cyclase"/>
    <property type="match status" value="1"/>
</dbReference>
<dbReference type="InterPro" id="IPR029787">
    <property type="entry name" value="Nucleotide_cyclase"/>
</dbReference>
<evidence type="ECO:0000313" key="6">
    <source>
        <dbReference type="Proteomes" id="UP000532373"/>
    </source>
</evidence>
<feature type="domain" description="GGDEF" evidence="4">
    <location>
        <begin position="338"/>
        <end position="473"/>
    </location>
</feature>
<feature type="transmembrane region" description="Helical" evidence="3">
    <location>
        <begin position="90"/>
        <end position="112"/>
    </location>
</feature>
<dbReference type="RefSeq" id="WP_184767911.1">
    <property type="nucleotide sequence ID" value="NZ_JACHGI010000002.1"/>
</dbReference>
<evidence type="ECO:0000256" key="1">
    <source>
        <dbReference type="ARBA" id="ARBA00012528"/>
    </source>
</evidence>
<dbReference type="GO" id="GO:0043709">
    <property type="term" value="P:cell adhesion involved in single-species biofilm formation"/>
    <property type="evidence" value="ECO:0007669"/>
    <property type="project" value="TreeGrafter"/>
</dbReference>
<accession>A0A8E2BD21</accession>
<feature type="transmembrane region" description="Helical" evidence="3">
    <location>
        <begin position="16"/>
        <end position="34"/>
    </location>
</feature>
<reference evidence="5 6" key="1">
    <citation type="submission" date="2020-08" db="EMBL/GenBank/DDBJ databases">
        <title>Genomic Encyclopedia of Type Strains, Phase IV (KMG-IV): sequencing the most valuable type-strain genomes for metagenomic binning, comparative biology and taxonomic classification.</title>
        <authorList>
            <person name="Goeker M."/>
        </authorList>
    </citation>
    <scope>NUCLEOTIDE SEQUENCE [LARGE SCALE GENOMIC DNA]</scope>
    <source>
        <strain evidence="5 6">DSM 17454</strain>
    </source>
</reference>
<dbReference type="Pfam" id="PF00990">
    <property type="entry name" value="GGDEF"/>
    <property type="match status" value="1"/>
</dbReference>
<dbReference type="CDD" id="cd01949">
    <property type="entry name" value="GGDEF"/>
    <property type="match status" value="1"/>
</dbReference>
<organism evidence="5 6">
    <name type="scientific">Aminobacter carboxidus</name>
    <dbReference type="NCBI Taxonomy" id="376165"/>
    <lineage>
        <taxon>Bacteria</taxon>
        <taxon>Pseudomonadati</taxon>
        <taxon>Pseudomonadota</taxon>
        <taxon>Alphaproteobacteria</taxon>
        <taxon>Hyphomicrobiales</taxon>
        <taxon>Phyllobacteriaceae</taxon>
        <taxon>Aminobacter</taxon>
    </lineage>
</organism>
<comment type="caution">
    <text evidence="5">The sequence shown here is derived from an EMBL/GenBank/DDBJ whole genome shotgun (WGS) entry which is preliminary data.</text>
</comment>
<dbReference type="Proteomes" id="UP000532373">
    <property type="component" value="Unassembled WGS sequence"/>
</dbReference>
<dbReference type="NCBIfam" id="TIGR00254">
    <property type="entry name" value="GGDEF"/>
    <property type="match status" value="1"/>
</dbReference>
<dbReference type="Gene3D" id="3.30.70.270">
    <property type="match status" value="1"/>
</dbReference>
<dbReference type="SMART" id="SM00267">
    <property type="entry name" value="GGDEF"/>
    <property type="match status" value="1"/>
</dbReference>
<dbReference type="InterPro" id="IPR043128">
    <property type="entry name" value="Rev_trsase/Diguanyl_cyclase"/>
</dbReference>
<evidence type="ECO:0000256" key="3">
    <source>
        <dbReference type="SAM" id="Phobius"/>
    </source>
</evidence>
<keyword evidence="3" id="KW-1133">Transmembrane helix</keyword>
<comment type="catalytic activity">
    <reaction evidence="2">
        <text>2 GTP = 3',3'-c-di-GMP + 2 diphosphate</text>
        <dbReference type="Rhea" id="RHEA:24898"/>
        <dbReference type="ChEBI" id="CHEBI:33019"/>
        <dbReference type="ChEBI" id="CHEBI:37565"/>
        <dbReference type="ChEBI" id="CHEBI:58805"/>
        <dbReference type="EC" id="2.7.7.65"/>
    </reaction>
</comment>
<feature type="transmembrane region" description="Helical" evidence="3">
    <location>
        <begin position="124"/>
        <end position="147"/>
    </location>
</feature>
<dbReference type="InterPro" id="IPR000160">
    <property type="entry name" value="GGDEF_dom"/>
</dbReference>
<dbReference type="EC" id="2.7.7.65" evidence="1"/>
<dbReference type="GO" id="GO:0005886">
    <property type="term" value="C:plasma membrane"/>
    <property type="evidence" value="ECO:0007669"/>
    <property type="project" value="TreeGrafter"/>
</dbReference>
<gene>
    <name evidence="5" type="ORF">HNQ96_001228</name>
</gene>
<dbReference type="FunFam" id="3.30.70.270:FF:000001">
    <property type="entry name" value="Diguanylate cyclase domain protein"/>
    <property type="match status" value="1"/>
</dbReference>
<dbReference type="PROSITE" id="PS50887">
    <property type="entry name" value="GGDEF"/>
    <property type="match status" value="1"/>
</dbReference>
<name>A0A8E2BD21_9HYPH</name>
<feature type="transmembrane region" description="Helical" evidence="3">
    <location>
        <begin position="159"/>
        <end position="183"/>
    </location>
</feature>
<dbReference type="GO" id="GO:0052621">
    <property type="term" value="F:diguanylate cyclase activity"/>
    <property type="evidence" value="ECO:0007669"/>
    <property type="project" value="UniProtKB-EC"/>
</dbReference>
<dbReference type="PANTHER" id="PTHR45138">
    <property type="entry name" value="REGULATORY COMPONENTS OF SENSORY TRANSDUCTION SYSTEM"/>
    <property type="match status" value="1"/>
</dbReference>
<dbReference type="PANTHER" id="PTHR45138:SF9">
    <property type="entry name" value="DIGUANYLATE CYCLASE DGCM-RELATED"/>
    <property type="match status" value="1"/>
</dbReference>
<feature type="transmembrane region" description="Helical" evidence="3">
    <location>
        <begin position="236"/>
        <end position="258"/>
    </location>
</feature>
<dbReference type="InterPro" id="IPR050469">
    <property type="entry name" value="Diguanylate_Cyclase"/>
</dbReference>
<protein>
    <recommendedName>
        <fullName evidence="1">diguanylate cyclase</fullName>
        <ecNumber evidence="1">2.7.7.65</ecNumber>
    </recommendedName>
</protein>